<evidence type="ECO:0000313" key="1">
    <source>
        <dbReference type="EMBL" id="GIX74961.1"/>
    </source>
</evidence>
<proteinExistence type="predicted"/>
<gene>
    <name evidence="1" type="ORF">CEXT_629911</name>
</gene>
<protein>
    <submittedName>
        <fullName evidence="1">Uncharacterized protein</fullName>
    </submittedName>
</protein>
<keyword evidence="2" id="KW-1185">Reference proteome</keyword>
<organism evidence="1 2">
    <name type="scientific">Caerostris extrusa</name>
    <name type="common">Bark spider</name>
    <name type="synonym">Caerostris bankana</name>
    <dbReference type="NCBI Taxonomy" id="172846"/>
    <lineage>
        <taxon>Eukaryota</taxon>
        <taxon>Metazoa</taxon>
        <taxon>Ecdysozoa</taxon>
        <taxon>Arthropoda</taxon>
        <taxon>Chelicerata</taxon>
        <taxon>Arachnida</taxon>
        <taxon>Araneae</taxon>
        <taxon>Araneomorphae</taxon>
        <taxon>Entelegynae</taxon>
        <taxon>Araneoidea</taxon>
        <taxon>Araneidae</taxon>
        <taxon>Caerostris</taxon>
    </lineage>
</organism>
<dbReference type="AlphaFoldDB" id="A0AAV4MSH8"/>
<evidence type="ECO:0000313" key="2">
    <source>
        <dbReference type="Proteomes" id="UP001054945"/>
    </source>
</evidence>
<comment type="caution">
    <text evidence="1">The sequence shown here is derived from an EMBL/GenBank/DDBJ whole genome shotgun (WGS) entry which is preliminary data.</text>
</comment>
<dbReference type="EMBL" id="BPLR01020118">
    <property type="protein sequence ID" value="GIX74961.1"/>
    <property type="molecule type" value="Genomic_DNA"/>
</dbReference>
<dbReference type="Proteomes" id="UP001054945">
    <property type="component" value="Unassembled WGS sequence"/>
</dbReference>
<accession>A0AAV4MSH8</accession>
<reference evidence="1 2" key="1">
    <citation type="submission" date="2021-06" db="EMBL/GenBank/DDBJ databases">
        <title>Caerostris extrusa draft genome.</title>
        <authorList>
            <person name="Kono N."/>
            <person name="Arakawa K."/>
        </authorList>
    </citation>
    <scope>NUCLEOTIDE SEQUENCE [LARGE SCALE GENOMIC DNA]</scope>
</reference>
<sequence>MPGSMSPKTFYFFIRQKIWRAGRTWAEAEARAGNVSVLSLCCVKVIMFKTLYSKMIYRDSKTSACRGDAWLYQAAISMVMAHISINDAKITTNPKMNQSAELIYYCFQCPA</sequence>
<name>A0AAV4MSH8_CAEEX</name>